<organism evidence="1">
    <name type="scientific">mine drainage metagenome</name>
    <dbReference type="NCBI Taxonomy" id="410659"/>
    <lineage>
        <taxon>unclassified sequences</taxon>
        <taxon>metagenomes</taxon>
        <taxon>ecological metagenomes</taxon>
    </lineage>
</organism>
<evidence type="ECO:0000313" key="1">
    <source>
        <dbReference type="EMBL" id="OIR06320.1"/>
    </source>
</evidence>
<dbReference type="EMBL" id="MLJW01000044">
    <property type="protein sequence ID" value="OIR06320.1"/>
    <property type="molecule type" value="Genomic_DNA"/>
</dbReference>
<dbReference type="AlphaFoldDB" id="A0A1J5SQM5"/>
<gene>
    <name evidence="1" type="ORF">GALL_115100</name>
</gene>
<reference evidence="1" key="1">
    <citation type="submission" date="2016-10" db="EMBL/GenBank/DDBJ databases">
        <title>Sequence of Gallionella enrichment culture.</title>
        <authorList>
            <person name="Poehlein A."/>
            <person name="Muehling M."/>
            <person name="Daniel R."/>
        </authorList>
    </citation>
    <scope>NUCLEOTIDE SEQUENCE</scope>
</reference>
<protein>
    <submittedName>
        <fullName evidence="1">Uncharacterized protein</fullName>
    </submittedName>
</protein>
<proteinExistence type="predicted"/>
<accession>A0A1J5SQM5</accession>
<comment type="caution">
    <text evidence="1">The sequence shown here is derived from an EMBL/GenBank/DDBJ whole genome shotgun (WGS) entry which is preliminary data.</text>
</comment>
<sequence length="150" mass="17171">MKVSFTTKEYARLLELVYLGLWVAGARPEDPASTPDRYADVAQKAYGMAEAMGCAELVDVDLEGLYFPAEKLQNGAARDRLDRFMDDSFWEELASRLAERDLRQDREVSEETVPYSAEEEERLAKMEDQYWREFEQAGVDHLHLIKGGQG</sequence>
<name>A0A1J5SQM5_9ZZZZ</name>